<dbReference type="AlphaFoldDB" id="A0A1D7VMI8"/>
<organism evidence="1 2">
    <name type="scientific">Streptomyces lydicus</name>
    <dbReference type="NCBI Taxonomy" id="47763"/>
    <lineage>
        <taxon>Bacteria</taxon>
        <taxon>Bacillati</taxon>
        <taxon>Actinomycetota</taxon>
        <taxon>Actinomycetes</taxon>
        <taxon>Kitasatosporales</taxon>
        <taxon>Streptomycetaceae</taxon>
        <taxon>Streptomyces</taxon>
    </lineage>
</organism>
<proteinExistence type="predicted"/>
<protein>
    <submittedName>
        <fullName evidence="1">Uncharacterized protein</fullName>
    </submittedName>
</protein>
<gene>
    <name evidence="1" type="ORF">SL103_18515</name>
</gene>
<keyword evidence="2" id="KW-1185">Reference proteome</keyword>
<dbReference type="Proteomes" id="UP000094094">
    <property type="component" value="Chromosome"/>
</dbReference>
<evidence type="ECO:0000313" key="1">
    <source>
        <dbReference type="EMBL" id="AOP47964.1"/>
    </source>
</evidence>
<accession>A0A1D7VMI8</accession>
<dbReference type="EMBL" id="CP017157">
    <property type="protein sequence ID" value="AOP47964.1"/>
    <property type="molecule type" value="Genomic_DNA"/>
</dbReference>
<reference evidence="1 2" key="1">
    <citation type="submission" date="2016-09" db="EMBL/GenBank/DDBJ databases">
        <title>Complete genome sequencing of Streptomyces lydicus 103 and metabolic pathways analysis of antibiotic biosynthesis.</title>
        <authorList>
            <person name="Jia N."/>
            <person name="Ding M.-Z."/>
            <person name="Gao F."/>
            <person name="Yuan Y.-J."/>
        </authorList>
    </citation>
    <scope>NUCLEOTIDE SEQUENCE [LARGE SCALE GENOMIC DNA]</scope>
    <source>
        <strain evidence="1 2">103</strain>
    </source>
</reference>
<evidence type="ECO:0000313" key="2">
    <source>
        <dbReference type="Proteomes" id="UP000094094"/>
    </source>
</evidence>
<name>A0A1D7VMI8_9ACTN</name>
<dbReference type="KEGG" id="slc:SL103_18515"/>
<sequence length="94" mass="9720">MTVCPGWVASRSGSVVSMSARTSRSSTLGLARAHATGRPPGDPGQRRGLVAGVVQCLGEVGEDAALVVCLALFHEEVQRPLQEGAGFLQTFQAA</sequence>